<dbReference type="InterPro" id="IPR014718">
    <property type="entry name" value="GH-type_carb-bd"/>
</dbReference>
<dbReference type="PANTHER" id="PTHR12143:SF43">
    <property type="entry name" value="PUTATIVE-RELATED"/>
    <property type="match status" value="1"/>
</dbReference>
<dbReference type="InterPro" id="IPR012939">
    <property type="entry name" value="Glyco_hydro_92"/>
</dbReference>
<accession>A0ABW3K5B4</accession>
<evidence type="ECO:0000259" key="4">
    <source>
        <dbReference type="Pfam" id="PF07971"/>
    </source>
</evidence>
<protein>
    <submittedName>
        <fullName evidence="6">GH92 family glycosyl hydrolase</fullName>
    </submittedName>
</protein>
<dbReference type="Proteomes" id="UP001597112">
    <property type="component" value="Unassembled WGS sequence"/>
</dbReference>
<dbReference type="Pfam" id="PF07971">
    <property type="entry name" value="Glyco_hydro_92"/>
    <property type="match status" value="1"/>
</dbReference>
<dbReference type="Gene3D" id="3.30.2080.10">
    <property type="entry name" value="GH92 mannosidase domain"/>
    <property type="match status" value="1"/>
</dbReference>
<dbReference type="PANTHER" id="PTHR12143">
    <property type="entry name" value="PEPTIDE N-GLYCANASE PNGASE -RELATED"/>
    <property type="match status" value="1"/>
</dbReference>
<reference evidence="7" key="1">
    <citation type="journal article" date="2019" name="Int. J. Syst. Evol. Microbiol.">
        <title>The Global Catalogue of Microorganisms (GCM) 10K type strain sequencing project: providing services to taxonomists for standard genome sequencing and annotation.</title>
        <authorList>
            <consortium name="The Broad Institute Genomics Platform"/>
            <consortium name="The Broad Institute Genome Sequencing Center for Infectious Disease"/>
            <person name="Wu L."/>
            <person name="Ma J."/>
        </authorList>
    </citation>
    <scope>NUCLEOTIDE SEQUENCE [LARGE SCALE GENOMIC DNA]</scope>
    <source>
        <strain evidence="7">CCUG 58938</strain>
    </source>
</reference>
<keyword evidence="7" id="KW-1185">Reference proteome</keyword>
<dbReference type="InterPro" id="IPR041371">
    <property type="entry name" value="GH92_N"/>
</dbReference>
<dbReference type="SUPFAM" id="SSF48208">
    <property type="entry name" value="Six-hairpin glycosidases"/>
    <property type="match status" value="1"/>
</dbReference>
<gene>
    <name evidence="6" type="ORF">ACFQ21_19125</name>
</gene>
<dbReference type="RefSeq" id="WP_377581265.1">
    <property type="nucleotide sequence ID" value="NZ_JBHTKA010000007.1"/>
</dbReference>
<dbReference type="InterPro" id="IPR005887">
    <property type="entry name" value="GH92_a_mannosidase_put"/>
</dbReference>
<dbReference type="InterPro" id="IPR008928">
    <property type="entry name" value="6-hairpin_glycosidase_sf"/>
</dbReference>
<evidence type="ECO:0000313" key="6">
    <source>
        <dbReference type="EMBL" id="MFD1001449.1"/>
    </source>
</evidence>
<evidence type="ECO:0000256" key="2">
    <source>
        <dbReference type="ARBA" id="ARBA00011245"/>
    </source>
</evidence>
<dbReference type="Pfam" id="PF17678">
    <property type="entry name" value="Glyco_hydro_92N"/>
    <property type="match status" value="1"/>
</dbReference>
<dbReference type="Gene3D" id="1.20.1610.10">
    <property type="entry name" value="alpha-1,2-mannosidases domains"/>
    <property type="match status" value="1"/>
</dbReference>
<feature type="domain" description="Glycosyl hydrolase family 92" evidence="4">
    <location>
        <begin position="294"/>
        <end position="758"/>
    </location>
</feature>
<evidence type="ECO:0000313" key="7">
    <source>
        <dbReference type="Proteomes" id="UP001597112"/>
    </source>
</evidence>
<dbReference type="NCBIfam" id="TIGR01180">
    <property type="entry name" value="aman2_put"/>
    <property type="match status" value="1"/>
</dbReference>
<keyword evidence="6" id="KW-0378">Hydrolase</keyword>
<dbReference type="Gene3D" id="2.70.98.10">
    <property type="match status" value="1"/>
</dbReference>
<comment type="subunit">
    <text evidence="2">Monomer.</text>
</comment>
<keyword evidence="3" id="KW-0106">Calcium</keyword>
<evidence type="ECO:0000259" key="5">
    <source>
        <dbReference type="Pfam" id="PF17678"/>
    </source>
</evidence>
<sequence length="773" mass="86176">MLSISSLRSACIVSVLVSGVFTWSCNERHAPEQSGLIQYVDPLVGTAASTTESARKHSEAGSELKGQTFPAVGVPHGMTHWTPQTRATENKCVAPYYYRDSLFQGFRGSHWLSGSCTQDYGSVTIMPMMDSLTTDAVLRASSFTHTREVSRPDYYSVYLDKYKINAEVTAISRAAMMRFTPDAAGEMYIVIEPNSDEGEGFVEVHPEQNEIVGYNPAHRIYQGWGETAGFSGYFVIQLDTEIEFFGTWNGDSIQNNRLSAKGSKSNVGAFVKVRSQSNTAIQVRVGTSFTSIDGARKNLTAAITDWNFATIQKASAESWNNALRKIEVKTQREEDKKLFYTALYHAELLPRVFNDADGSYPEFGGSGKIATVQGQDYYDDFSMWDTYRAVHPLLTLIEPEASEHMVKSLLLKADQGGWLPIFPCWNNYTAAMIGDHGIAMIGDALMKGIAPAEVERAYTIMRKNAFEPNTDTASYKDGKGRRALASYLQYGYIPLEDSVWDSFHKREQVSRTLEYAYDDFVLSQVAKKLGRTDDYQKLAQRAANYKNVIDPGSGYARGRYANGKWTEPFDPVAARTPYITEGTPAQYTWYVPQDVQGLIAIEGGNDRFIAKLDTLFDQRYYWHGNEPGHQTVYLYNHAGAPWKTQSRIPGIIREEYSIGAGGLSGNEDGGQMSAWLVFSMMGLYPTCPGVPYYDIGTPLFDDISIHTGSHTFSVKTENRSATHHYIQSATLNGKPFNRTYLLHEEIINGGTLLLTMGPEPNKAWGRDVADIPY</sequence>
<evidence type="ECO:0000256" key="3">
    <source>
        <dbReference type="ARBA" id="ARBA00022837"/>
    </source>
</evidence>
<organism evidence="6 7">
    <name type="scientific">Ohtaekwangia kribbensis</name>
    <dbReference type="NCBI Taxonomy" id="688913"/>
    <lineage>
        <taxon>Bacteria</taxon>
        <taxon>Pseudomonadati</taxon>
        <taxon>Bacteroidota</taxon>
        <taxon>Cytophagia</taxon>
        <taxon>Cytophagales</taxon>
        <taxon>Fulvivirgaceae</taxon>
        <taxon>Ohtaekwangia</taxon>
    </lineage>
</organism>
<feature type="domain" description="Glycosyl hydrolase family 92 N-terminal" evidence="5">
    <location>
        <begin position="39"/>
        <end position="288"/>
    </location>
</feature>
<dbReference type="EMBL" id="JBHTKA010000007">
    <property type="protein sequence ID" value="MFD1001449.1"/>
    <property type="molecule type" value="Genomic_DNA"/>
</dbReference>
<comment type="cofactor">
    <cofactor evidence="1">
        <name>Ca(2+)</name>
        <dbReference type="ChEBI" id="CHEBI:29108"/>
    </cofactor>
</comment>
<dbReference type="Gene3D" id="1.20.1050.60">
    <property type="entry name" value="alpha-1,2-mannosidase"/>
    <property type="match status" value="1"/>
</dbReference>
<comment type="caution">
    <text evidence="6">The sequence shown here is derived from an EMBL/GenBank/DDBJ whole genome shotgun (WGS) entry which is preliminary data.</text>
</comment>
<dbReference type="InterPro" id="IPR050883">
    <property type="entry name" value="PNGase"/>
</dbReference>
<evidence type="ECO:0000256" key="1">
    <source>
        <dbReference type="ARBA" id="ARBA00001913"/>
    </source>
</evidence>
<dbReference type="GO" id="GO:0016787">
    <property type="term" value="F:hydrolase activity"/>
    <property type="evidence" value="ECO:0007669"/>
    <property type="project" value="UniProtKB-KW"/>
</dbReference>
<name>A0ABW3K5B4_9BACT</name>
<proteinExistence type="predicted"/>